<keyword evidence="2" id="KW-1185">Reference proteome</keyword>
<feature type="non-terminal residue" evidence="1">
    <location>
        <position position="92"/>
    </location>
</feature>
<dbReference type="AlphaFoldDB" id="A0AAV5UBR4"/>
<accession>A0AAV5UBR4</accession>
<evidence type="ECO:0000313" key="2">
    <source>
        <dbReference type="Proteomes" id="UP001432027"/>
    </source>
</evidence>
<gene>
    <name evidence="1" type="ORF">PENTCL1PPCAC_26514</name>
</gene>
<sequence>MGVQVGPEAYSYLDIDLLPGMKNQRANVLSCHHFFQFLLQIEKYRGSNGVLRWNSSSSITTNRIHSTLRYQSSLRGNIQLQTKETRLSQCIL</sequence>
<comment type="caution">
    <text evidence="1">The sequence shown here is derived from an EMBL/GenBank/DDBJ whole genome shotgun (WGS) entry which is preliminary data.</text>
</comment>
<dbReference type="EMBL" id="BTSX01000006">
    <property type="protein sequence ID" value="GMT04340.1"/>
    <property type="molecule type" value="Genomic_DNA"/>
</dbReference>
<reference evidence="1" key="1">
    <citation type="submission" date="2023-10" db="EMBL/GenBank/DDBJ databases">
        <title>Genome assembly of Pristionchus species.</title>
        <authorList>
            <person name="Yoshida K."/>
            <person name="Sommer R.J."/>
        </authorList>
    </citation>
    <scope>NUCLEOTIDE SEQUENCE</scope>
    <source>
        <strain evidence="1">RS0144</strain>
    </source>
</reference>
<protein>
    <submittedName>
        <fullName evidence="1">Uncharacterized protein</fullName>
    </submittedName>
</protein>
<dbReference type="Proteomes" id="UP001432027">
    <property type="component" value="Unassembled WGS sequence"/>
</dbReference>
<proteinExistence type="predicted"/>
<organism evidence="1 2">
    <name type="scientific">Pristionchus entomophagus</name>
    <dbReference type="NCBI Taxonomy" id="358040"/>
    <lineage>
        <taxon>Eukaryota</taxon>
        <taxon>Metazoa</taxon>
        <taxon>Ecdysozoa</taxon>
        <taxon>Nematoda</taxon>
        <taxon>Chromadorea</taxon>
        <taxon>Rhabditida</taxon>
        <taxon>Rhabditina</taxon>
        <taxon>Diplogasteromorpha</taxon>
        <taxon>Diplogasteroidea</taxon>
        <taxon>Neodiplogasteridae</taxon>
        <taxon>Pristionchus</taxon>
    </lineage>
</organism>
<evidence type="ECO:0000313" key="1">
    <source>
        <dbReference type="EMBL" id="GMT04340.1"/>
    </source>
</evidence>
<name>A0AAV5UBR4_9BILA</name>